<dbReference type="STRING" id="670483.S7QE52"/>
<keyword evidence="12" id="KW-1185">Reference proteome</keyword>
<evidence type="ECO:0000256" key="6">
    <source>
        <dbReference type="PIRSR" id="PIRSR630616-1"/>
    </source>
</evidence>
<accession>S7QE52</accession>
<feature type="compositionally biased region" description="Basic and acidic residues" evidence="9">
    <location>
        <begin position="856"/>
        <end position="865"/>
    </location>
</feature>
<feature type="region of interest" description="Disordered" evidence="9">
    <location>
        <begin position="360"/>
        <end position="401"/>
    </location>
</feature>
<gene>
    <name evidence="11" type="ORF">GLOTRDRAFT_92494</name>
</gene>
<dbReference type="Pfam" id="PF00069">
    <property type="entry name" value="Pkinase"/>
    <property type="match status" value="2"/>
</dbReference>
<feature type="region of interest" description="Disordered" evidence="9">
    <location>
        <begin position="610"/>
        <end position="737"/>
    </location>
</feature>
<feature type="compositionally biased region" description="Pro residues" evidence="9">
    <location>
        <begin position="9"/>
        <end position="18"/>
    </location>
</feature>
<dbReference type="GO" id="GO:0005524">
    <property type="term" value="F:ATP binding"/>
    <property type="evidence" value="ECO:0007669"/>
    <property type="project" value="UniProtKB-KW"/>
</dbReference>
<keyword evidence="1" id="KW-0723">Serine/threonine-protein kinase</keyword>
<organism evidence="11 12">
    <name type="scientific">Gloeophyllum trabeum (strain ATCC 11539 / FP-39264 / Madison 617)</name>
    <name type="common">Brown rot fungus</name>
    <dbReference type="NCBI Taxonomy" id="670483"/>
    <lineage>
        <taxon>Eukaryota</taxon>
        <taxon>Fungi</taxon>
        <taxon>Dikarya</taxon>
        <taxon>Basidiomycota</taxon>
        <taxon>Agaricomycotina</taxon>
        <taxon>Agaricomycetes</taxon>
        <taxon>Gloeophyllales</taxon>
        <taxon>Gloeophyllaceae</taxon>
        <taxon>Gloeophyllum</taxon>
    </lineage>
</organism>
<evidence type="ECO:0000256" key="1">
    <source>
        <dbReference type="ARBA" id="ARBA00022527"/>
    </source>
</evidence>
<proteinExistence type="predicted"/>
<feature type="compositionally biased region" description="Basic residues" evidence="9">
    <location>
        <begin position="700"/>
        <end position="711"/>
    </location>
</feature>
<dbReference type="PROSITE" id="PS50011">
    <property type="entry name" value="PROTEIN_KINASE_DOM"/>
    <property type="match status" value="1"/>
</dbReference>
<feature type="compositionally biased region" description="Low complexity" evidence="9">
    <location>
        <begin position="149"/>
        <end position="159"/>
    </location>
</feature>
<evidence type="ECO:0000256" key="8">
    <source>
        <dbReference type="PIRSR" id="PIRSR630616-3"/>
    </source>
</evidence>
<feature type="compositionally biased region" description="Pro residues" evidence="9">
    <location>
        <begin position="362"/>
        <end position="374"/>
    </location>
</feature>
<feature type="binding site" evidence="7">
    <location>
        <position position="467"/>
    </location>
    <ligand>
        <name>ATP</name>
        <dbReference type="ChEBI" id="CHEBI:30616"/>
    </ligand>
</feature>
<dbReference type="GeneID" id="19309391"/>
<dbReference type="Gene3D" id="3.30.200.20">
    <property type="entry name" value="Phosphorylase Kinase, domain 1"/>
    <property type="match status" value="1"/>
</dbReference>
<dbReference type="OrthoDB" id="541276at2759"/>
<dbReference type="Proteomes" id="UP000030669">
    <property type="component" value="Unassembled WGS sequence"/>
</dbReference>
<keyword evidence="2" id="KW-0808">Transferase</keyword>
<evidence type="ECO:0000256" key="2">
    <source>
        <dbReference type="ARBA" id="ARBA00022679"/>
    </source>
</evidence>
<feature type="compositionally biased region" description="Low complexity" evidence="9">
    <location>
        <begin position="919"/>
        <end position="955"/>
    </location>
</feature>
<dbReference type="AlphaFoldDB" id="S7QE52"/>
<keyword evidence="3 7" id="KW-0547">Nucleotide-binding</keyword>
<feature type="region of interest" description="Disordered" evidence="9">
    <location>
        <begin position="1"/>
        <end position="83"/>
    </location>
</feature>
<dbReference type="eggNOG" id="KOG0583">
    <property type="taxonomic scope" value="Eukaryota"/>
</dbReference>
<dbReference type="RefSeq" id="XP_007864737.1">
    <property type="nucleotide sequence ID" value="XM_007866546.1"/>
</dbReference>
<name>S7QE52_GLOTA</name>
<dbReference type="HOGENOM" id="CLU_010087_0_0_1"/>
<feature type="compositionally biased region" description="Low complexity" evidence="9">
    <location>
        <begin position="610"/>
        <end position="645"/>
    </location>
</feature>
<dbReference type="SUPFAM" id="SSF56112">
    <property type="entry name" value="Protein kinase-like (PK-like)"/>
    <property type="match status" value="1"/>
</dbReference>
<keyword evidence="4" id="KW-0418">Kinase</keyword>
<evidence type="ECO:0000259" key="10">
    <source>
        <dbReference type="PROSITE" id="PS50011"/>
    </source>
</evidence>
<dbReference type="SMART" id="SM00220">
    <property type="entry name" value="S_TKc"/>
    <property type="match status" value="1"/>
</dbReference>
<evidence type="ECO:0000256" key="5">
    <source>
        <dbReference type="ARBA" id="ARBA00022840"/>
    </source>
</evidence>
<evidence type="ECO:0000256" key="3">
    <source>
        <dbReference type="ARBA" id="ARBA00022741"/>
    </source>
</evidence>
<feature type="compositionally biased region" description="Low complexity" evidence="9">
    <location>
        <begin position="375"/>
        <end position="386"/>
    </location>
</feature>
<feature type="compositionally biased region" description="Acidic residues" evidence="9">
    <location>
        <begin position="677"/>
        <end position="690"/>
    </location>
</feature>
<dbReference type="EMBL" id="KB469299">
    <property type="protein sequence ID" value="EPQ57692.1"/>
    <property type="molecule type" value="Genomic_DNA"/>
</dbReference>
<evidence type="ECO:0000313" key="12">
    <source>
        <dbReference type="Proteomes" id="UP000030669"/>
    </source>
</evidence>
<feature type="compositionally biased region" description="Pro residues" evidence="9">
    <location>
        <begin position="116"/>
        <end position="132"/>
    </location>
</feature>
<dbReference type="InterPro" id="IPR008271">
    <property type="entry name" value="Ser/Thr_kinase_AS"/>
</dbReference>
<reference evidence="11 12" key="1">
    <citation type="journal article" date="2012" name="Science">
        <title>The Paleozoic origin of enzymatic lignin decomposition reconstructed from 31 fungal genomes.</title>
        <authorList>
            <person name="Floudas D."/>
            <person name="Binder M."/>
            <person name="Riley R."/>
            <person name="Barry K."/>
            <person name="Blanchette R.A."/>
            <person name="Henrissat B."/>
            <person name="Martinez A.T."/>
            <person name="Otillar R."/>
            <person name="Spatafora J.W."/>
            <person name="Yadav J.S."/>
            <person name="Aerts A."/>
            <person name="Benoit I."/>
            <person name="Boyd A."/>
            <person name="Carlson A."/>
            <person name="Copeland A."/>
            <person name="Coutinho P.M."/>
            <person name="de Vries R.P."/>
            <person name="Ferreira P."/>
            <person name="Findley K."/>
            <person name="Foster B."/>
            <person name="Gaskell J."/>
            <person name="Glotzer D."/>
            <person name="Gorecki P."/>
            <person name="Heitman J."/>
            <person name="Hesse C."/>
            <person name="Hori C."/>
            <person name="Igarashi K."/>
            <person name="Jurgens J.A."/>
            <person name="Kallen N."/>
            <person name="Kersten P."/>
            <person name="Kohler A."/>
            <person name="Kuees U."/>
            <person name="Kumar T.K.A."/>
            <person name="Kuo A."/>
            <person name="LaButti K."/>
            <person name="Larrondo L.F."/>
            <person name="Lindquist E."/>
            <person name="Ling A."/>
            <person name="Lombard V."/>
            <person name="Lucas S."/>
            <person name="Lundell T."/>
            <person name="Martin R."/>
            <person name="McLaughlin D.J."/>
            <person name="Morgenstern I."/>
            <person name="Morin E."/>
            <person name="Murat C."/>
            <person name="Nagy L.G."/>
            <person name="Nolan M."/>
            <person name="Ohm R.A."/>
            <person name="Patyshakuliyeva A."/>
            <person name="Rokas A."/>
            <person name="Ruiz-Duenas F.J."/>
            <person name="Sabat G."/>
            <person name="Salamov A."/>
            <person name="Samejima M."/>
            <person name="Schmutz J."/>
            <person name="Slot J.C."/>
            <person name="St John F."/>
            <person name="Stenlid J."/>
            <person name="Sun H."/>
            <person name="Sun S."/>
            <person name="Syed K."/>
            <person name="Tsang A."/>
            <person name="Wiebenga A."/>
            <person name="Young D."/>
            <person name="Pisabarro A."/>
            <person name="Eastwood D.C."/>
            <person name="Martin F."/>
            <person name="Cullen D."/>
            <person name="Grigoriev I.V."/>
            <person name="Hibbett D.S."/>
        </authorList>
    </citation>
    <scope>NUCLEOTIDE SEQUENCE [LARGE SCALE GENOMIC DNA]</scope>
    <source>
        <strain evidence="11 12">ATCC 11539</strain>
    </source>
</reference>
<feature type="region of interest" description="Disordered" evidence="9">
    <location>
        <begin position="104"/>
        <end position="179"/>
    </location>
</feature>
<feature type="binding site" evidence="7">
    <location>
        <begin position="440"/>
        <end position="441"/>
    </location>
    <ligand>
        <name>ATP</name>
        <dbReference type="ChEBI" id="CHEBI:30616"/>
    </ligand>
</feature>
<feature type="active site" description="Proton acceptor" evidence="6">
    <location>
        <position position="436"/>
    </location>
</feature>
<evidence type="ECO:0000256" key="9">
    <source>
        <dbReference type="SAM" id="MobiDB-lite"/>
    </source>
</evidence>
<feature type="domain" description="Protein kinase" evidence="10">
    <location>
        <begin position="228"/>
        <end position="594"/>
    </location>
</feature>
<dbReference type="KEGG" id="gtr:GLOTRDRAFT_92494"/>
<feature type="compositionally biased region" description="Low complexity" evidence="9">
    <location>
        <begin position="965"/>
        <end position="978"/>
    </location>
</feature>
<protein>
    <recommendedName>
        <fullName evidence="10">Protein kinase domain-containing protein</fullName>
    </recommendedName>
</protein>
<feature type="region of interest" description="Disordered" evidence="9">
    <location>
        <begin position="848"/>
        <end position="1004"/>
    </location>
</feature>
<evidence type="ECO:0000313" key="11">
    <source>
        <dbReference type="EMBL" id="EPQ57692.1"/>
    </source>
</evidence>
<dbReference type="InterPro" id="IPR000719">
    <property type="entry name" value="Prot_kinase_dom"/>
</dbReference>
<evidence type="ECO:0000256" key="4">
    <source>
        <dbReference type="ARBA" id="ARBA00022777"/>
    </source>
</evidence>
<dbReference type="GO" id="GO:0004674">
    <property type="term" value="F:protein serine/threonine kinase activity"/>
    <property type="evidence" value="ECO:0007669"/>
    <property type="project" value="UniProtKB-KW"/>
</dbReference>
<evidence type="ECO:0000256" key="7">
    <source>
        <dbReference type="PIRSR" id="PIRSR630616-2"/>
    </source>
</evidence>
<sequence length="1115" mass="120190">MLQYTVQPFPIPSQPSLPKPKDKDNISNDSTSSLRSTTTAHNDSSHPAVTAPRERRGPMGVFQRSAIKRLPSSGHDNNNNNYSSIPTPSAFACIPHPHAIPLSISTASNTSSKPSCIPPSPKSSLPPSPVVPTPSAQVAKHVPRSPYLSSPRPTSSPVPRDIDSPRPPARRFSTSSSSGVQDVLFPGDIVGEGLELDDEIVRRVPIDASTNVLSTSAPMDVQEPAREFEVVRRLGTGSYAVVYLVREVLSRSVPSDSGHGHVSAVGAIDLDDSFSSKSMGGVHIEYGKEYAMKCLSKANLDEEALEAQMTEVTIHQSLPPHPNIVTLHRTMETDSYLLLLLEFVPGEDLFYFLEQSRDHYSPQPPSNPCTPPLTPSSESSPSSTSSPPTPPTPGLLGSHNPTTLLSRTRLKLVASMFAQMCEAVAAIHDVGVFHRDIKPENFIVTDGWSEKEPGKERERKVVVKLSDFGLSTRDWESSDMDCGSAPYMSYECRNNVAPTYLPRGADVWSLGIVLINMLYHFNPWTDTTEGACPSFTLFRQHPVPFLVHRFPGMTEPVAKYLAENVFCILDDPQDDSKRVSARAFGKWARDLPALFGVDGEASGGHRRVVSVSSVQGHPISSTPCSRRPSSRQSRQTSRQASLSRATGALGSRQPSLGPALEEERPEELRLETTVLQEVEENEAEEREAEVETASRSTSTTKRRKRGARKGKGAAMSPLATNAPSVVGGASGPEEENGTLETLASASQALARELSRTSRSSSFVSGFNSPTDSFASIPSVTPSVQPAVSKKASKWKLGFGRTSSSASSAARTSSVDRAVDMESTASFGTGKVMSATASNVTSLIMGLEAPQVHHHSAPADRQEPWSRGRRYQTQESGFALGTPQPPSRYEGGSGTWGPSSSANIERWANNVEKRGTSPTSMRSGRQVASSSSSMASSNWRSSMLSTASSAGTSTSAFTKYSNGSKASVSTVATSVSSSSWRNPAPKPQVPVGRSPYGQDRPRDIPANVKFMTGVPWELHELPRQLHPKPVGDIFGQPPVRKARTRKPNPNLDTITERAGHNIKPLTVNQRRDASTSTTDLNGDASPGDEEFPEGSPKKVQKGQINALAKMLSALRR</sequence>
<feature type="cross-link" description="Glycyl lysine isopeptide (Lys-Gly) (interchain with G-Cter in SUMO2)" evidence="8">
    <location>
        <position position="438"/>
    </location>
</feature>
<feature type="compositionally biased region" description="Polar residues" evidence="9">
    <location>
        <begin position="27"/>
        <end position="47"/>
    </location>
</feature>
<keyword evidence="5 7" id="KW-0067">ATP-binding</keyword>
<dbReference type="Gene3D" id="1.10.510.10">
    <property type="entry name" value="Transferase(Phosphotransferase) domain 1"/>
    <property type="match status" value="1"/>
</dbReference>
<dbReference type="InterPro" id="IPR011009">
    <property type="entry name" value="Kinase-like_dom_sf"/>
</dbReference>
<dbReference type="PROSITE" id="PS00108">
    <property type="entry name" value="PROTEIN_KINASE_ST"/>
    <property type="match status" value="1"/>
</dbReference>
<feature type="region of interest" description="Disordered" evidence="9">
    <location>
        <begin position="1025"/>
        <end position="1103"/>
    </location>
</feature>
<feature type="compositionally biased region" description="Polar residues" evidence="9">
    <location>
        <begin position="74"/>
        <end position="83"/>
    </location>
</feature>
<dbReference type="OMA" id="QRFTGMT"/>
<dbReference type="PANTHER" id="PTHR24350">
    <property type="entry name" value="SERINE/THREONINE-PROTEIN KINASE IAL-RELATED"/>
    <property type="match status" value="1"/>
</dbReference>
<dbReference type="InterPro" id="IPR030616">
    <property type="entry name" value="Aur-like"/>
</dbReference>